<sequence length="214" mass="24342">MLKLFKHKKHTSLINALIHSRKCQLAVAIGACFLYVIFFQPQEVRGMFGIFKRYQVEMSPEVRGRITDGGEPVVGMQVARSLLYGGYQNGKEQLEHTTTDTDGRFSFKPMVVKSRKPGGIFGQNIPVLQAVYVERDEQLFSLWSTSRSWNSIQPLSDLMLQLDCDLQNKKVKHQINTTDYGGVPAQVVSSICHWQGELISTYYNNELISSYDEI</sequence>
<gene>
    <name evidence="3" type="ORF">SG35_009415</name>
</gene>
<evidence type="ECO:0000313" key="4">
    <source>
        <dbReference type="Proteomes" id="UP000032568"/>
    </source>
</evidence>
<proteinExistence type="predicted"/>
<organism evidence="3 4">
    <name type="scientific">Thalassomonas actiniarum</name>
    <dbReference type="NCBI Taxonomy" id="485447"/>
    <lineage>
        <taxon>Bacteria</taxon>
        <taxon>Pseudomonadati</taxon>
        <taxon>Pseudomonadota</taxon>
        <taxon>Gammaproteobacteria</taxon>
        <taxon>Alteromonadales</taxon>
        <taxon>Colwelliaceae</taxon>
        <taxon>Thalassomonas</taxon>
    </lineage>
</organism>
<name>A0AAF0C347_9GAMM</name>
<dbReference type="InterPro" id="IPR046474">
    <property type="entry name" value="DUF6795"/>
</dbReference>
<keyword evidence="3" id="KW-0378">Hydrolase</keyword>
<dbReference type="GO" id="GO:0004180">
    <property type="term" value="F:carboxypeptidase activity"/>
    <property type="evidence" value="ECO:0007669"/>
    <property type="project" value="UniProtKB-KW"/>
</dbReference>
<reference evidence="3 4" key="2">
    <citation type="journal article" date="2022" name="Mar. Drugs">
        <title>Bioassay-Guided Fractionation Leads to the Detection of Cholic Acid Generated by the Rare Thalassomonas sp.</title>
        <authorList>
            <person name="Pheiffer F."/>
            <person name="Schneider Y.K."/>
            <person name="Hansen E.H."/>
            <person name="Andersen J.H."/>
            <person name="Isaksson J."/>
            <person name="Busche T."/>
            <person name="R C."/>
            <person name="Kalinowski J."/>
            <person name="Zyl L.V."/>
            <person name="Trindade M."/>
        </authorList>
    </citation>
    <scope>NUCLEOTIDE SEQUENCE [LARGE SCALE GENOMIC DNA]</scope>
    <source>
        <strain evidence="3 4">A5K-106</strain>
    </source>
</reference>
<keyword evidence="1" id="KW-1133">Transmembrane helix</keyword>
<dbReference type="RefSeq" id="WP_152646586.1">
    <property type="nucleotide sequence ID" value="NZ_CP059735.1"/>
</dbReference>
<feature type="transmembrane region" description="Helical" evidence="1">
    <location>
        <begin position="21"/>
        <end position="39"/>
    </location>
</feature>
<dbReference type="AlphaFoldDB" id="A0AAF0C347"/>
<evidence type="ECO:0000259" key="2">
    <source>
        <dbReference type="Pfam" id="PF20598"/>
    </source>
</evidence>
<reference evidence="3 4" key="1">
    <citation type="journal article" date="2015" name="Genome Announc.">
        <title>Draft Genome Sequences of Marine Isolates of Thalassomonas viridans and Thalassomonas actiniarum.</title>
        <authorList>
            <person name="Olonade I."/>
            <person name="van Zyl L.J."/>
            <person name="Trindade M."/>
        </authorList>
    </citation>
    <scope>NUCLEOTIDE SEQUENCE [LARGE SCALE GENOMIC DNA]</scope>
    <source>
        <strain evidence="3 4">A5K-106</strain>
    </source>
</reference>
<keyword evidence="1" id="KW-0472">Membrane</keyword>
<evidence type="ECO:0000256" key="1">
    <source>
        <dbReference type="SAM" id="Phobius"/>
    </source>
</evidence>
<feature type="domain" description="DUF6795" evidence="2">
    <location>
        <begin position="62"/>
        <end position="169"/>
    </location>
</feature>
<accession>A0AAF0C347</accession>
<keyword evidence="3" id="KW-0645">Protease</keyword>
<keyword evidence="1" id="KW-0812">Transmembrane</keyword>
<evidence type="ECO:0000313" key="3">
    <source>
        <dbReference type="EMBL" id="WDE00822.1"/>
    </source>
</evidence>
<protein>
    <submittedName>
        <fullName evidence="3">Carboxypeptidase regulatory-like domain-containing protein</fullName>
    </submittedName>
</protein>
<dbReference type="EMBL" id="CP059735">
    <property type="protein sequence ID" value="WDE00822.1"/>
    <property type="molecule type" value="Genomic_DNA"/>
</dbReference>
<dbReference type="Proteomes" id="UP000032568">
    <property type="component" value="Chromosome"/>
</dbReference>
<keyword evidence="3" id="KW-0121">Carboxypeptidase</keyword>
<dbReference type="KEGG" id="tact:SG35_009415"/>
<dbReference type="Pfam" id="PF20598">
    <property type="entry name" value="DUF6795"/>
    <property type="match status" value="1"/>
</dbReference>
<keyword evidence="4" id="KW-1185">Reference proteome</keyword>